<dbReference type="Proteomes" id="UP000703269">
    <property type="component" value="Unassembled WGS sequence"/>
</dbReference>
<evidence type="ECO:0000256" key="1">
    <source>
        <dbReference type="SAM" id="MobiDB-lite"/>
    </source>
</evidence>
<accession>A0A9P3GB17</accession>
<protein>
    <recommendedName>
        <fullName evidence="4">Zn(2)-C6 fungal-type domain-containing protein</fullName>
    </recommendedName>
</protein>
<dbReference type="EMBL" id="BPQB01000017">
    <property type="protein sequence ID" value="GJE90615.1"/>
    <property type="molecule type" value="Genomic_DNA"/>
</dbReference>
<feature type="compositionally biased region" description="Polar residues" evidence="1">
    <location>
        <begin position="444"/>
        <end position="454"/>
    </location>
</feature>
<feature type="region of interest" description="Disordered" evidence="1">
    <location>
        <begin position="584"/>
        <end position="765"/>
    </location>
</feature>
<feature type="compositionally biased region" description="Polar residues" evidence="1">
    <location>
        <begin position="656"/>
        <end position="667"/>
    </location>
</feature>
<dbReference type="GO" id="GO:0008270">
    <property type="term" value="F:zinc ion binding"/>
    <property type="evidence" value="ECO:0007669"/>
    <property type="project" value="InterPro"/>
</dbReference>
<name>A0A9P3GB17_9APHY</name>
<feature type="compositionally biased region" description="Low complexity" evidence="1">
    <location>
        <begin position="407"/>
        <end position="421"/>
    </location>
</feature>
<feature type="compositionally biased region" description="Polar residues" evidence="1">
    <location>
        <begin position="619"/>
        <end position="629"/>
    </location>
</feature>
<feature type="compositionally biased region" description="Low complexity" evidence="1">
    <location>
        <begin position="455"/>
        <end position="473"/>
    </location>
</feature>
<feature type="compositionally biased region" description="Low complexity" evidence="1">
    <location>
        <begin position="335"/>
        <end position="359"/>
    </location>
</feature>
<feature type="region of interest" description="Disordered" evidence="1">
    <location>
        <begin position="335"/>
        <end position="500"/>
    </location>
</feature>
<proteinExistence type="predicted"/>
<feature type="compositionally biased region" description="Low complexity" evidence="1">
    <location>
        <begin position="274"/>
        <end position="290"/>
    </location>
</feature>
<keyword evidence="3" id="KW-1185">Reference proteome</keyword>
<sequence>MAQKNDDAGSQDNPHARLPLPDYAKKWHSTVYRPKRLPDVFDPRIDPAHIFAMPFNPDTEEQGEYFIVANRCTMCARVRNVCSRGDPACRRCAEKDLTCIPQGAGYVELPLPRLKKQPLRQEVQALKKSLPDAPYYRDHSASVAKTMATPAQSASAPLRKGKRSIEQGSVSPAQRKRRASQGQEKASASRRDSRKRASASPQPESPPAKVPEKRASPVPPAPEAPASPAPETPASPALEKSASPAPEKSAPPAPEKPTPEVDEPQVEHLPQKPPSSASGALSPTPTSTPSETRHPSVHTHPLSVTYVTASRPSSLSMVTNGAHTFVGTIPYQASASQSHGASGSPAPQPQHRQAAPSSATHTLSVYAATPPTSAATGQNGVFHSQPFRPTNTPESVSAAAKGPSPPARSAATARATTATSTLAVQTNNNVTSPRLSIRVPPRSSFHSTGGDSSTANAQKSNSAAAPKPASQAPRSYPVHSSQPSQARPPPPPPPAPSLPMRTIYDVLSAAMSQGMLPPGVVHGLPFPPGVPAQAPNAAPVSQSPAPAHATTVHTSPNAMPAYMPAVYVPPRPLTATVVPTAFSTPANAPSPAPAQPPAQNGQSISSAPSARSPAPVQDESCSFRLSTSAAWAPDGGASSDESSGDEPLARKRKQYDISTNDSASTRPPSKRHRPESTQDASNGDTRTQVPAPWWTAQASLNSGQTSWYSQANALDAPTTSSAPAPNGSTSHETSHDTTPNEAASMSATNGKRREEPFLSPLRPPLPSIQQRAERFAPLQDPPPSAQSAPEDEDDGDSEAEVALYLKPRPRRGPRSAHPSNVIVRPSPSDSPAPPPPPPVFVPRQKLLEDSAVVLVEDILLHLPRSRLVQMSEYFAKHLSRDNEDEQTSTSDQCPVVKVTGVSAEDLETLLGVCDDPSIFIQRQPPFKTLVAVFCTARTLRFRQIDALATSRLESLWPSDLHKLSPVRTPHAAETVAIARMYGLPAVLKRAFYELLRSEGFAQKGVAAAAADGTPADGSRLLGRAKLSHADLVRLVTTREKLQMAWTLLVGTAPSPAAFPCMLQQTTDANTAYSTHSARERCEEACRNSAQIWAEWVLDSGLYESWMYDPVCGLERLSVLDWENSGFCSACVMTRRQLWARKREEIWENLDAWLGLGA</sequence>
<feature type="compositionally biased region" description="Polar residues" evidence="1">
    <location>
        <begin position="422"/>
        <end position="434"/>
    </location>
</feature>
<evidence type="ECO:0000313" key="2">
    <source>
        <dbReference type="EMBL" id="GJE90615.1"/>
    </source>
</evidence>
<feature type="compositionally biased region" description="Low complexity" evidence="1">
    <location>
        <begin position="632"/>
        <end position="641"/>
    </location>
</feature>
<dbReference type="CDD" id="cd00067">
    <property type="entry name" value="GAL4"/>
    <property type="match status" value="1"/>
</dbReference>
<reference evidence="2 3" key="1">
    <citation type="submission" date="2021-08" db="EMBL/GenBank/DDBJ databases">
        <title>Draft Genome Sequence of Phanerochaete sordida strain YK-624.</title>
        <authorList>
            <person name="Mori T."/>
            <person name="Dohra H."/>
            <person name="Suzuki T."/>
            <person name="Kawagishi H."/>
            <person name="Hirai H."/>
        </authorList>
    </citation>
    <scope>NUCLEOTIDE SEQUENCE [LARGE SCALE GENOMIC DNA]</scope>
    <source>
        <strain evidence="2 3">YK-624</strain>
    </source>
</reference>
<feature type="region of interest" description="Disordered" evidence="1">
    <location>
        <begin position="777"/>
        <end position="842"/>
    </location>
</feature>
<comment type="caution">
    <text evidence="2">The sequence shown here is derived from an EMBL/GenBank/DDBJ whole genome shotgun (WGS) entry which is preliminary data.</text>
</comment>
<feature type="compositionally biased region" description="Low complexity" evidence="1">
    <location>
        <begin position="597"/>
        <end position="615"/>
    </location>
</feature>
<evidence type="ECO:0008006" key="4">
    <source>
        <dbReference type="Google" id="ProtNLM"/>
    </source>
</evidence>
<dbReference type="GO" id="GO:0000981">
    <property type="term" value="F:DNA-binding transcription factor activity, RNA polymerase II-specific"/>
    <property type="evidence" value="ECO:0007669"/>
    <property type="project" value="InterPro"/>
</dbReference>
<feature type="compositionally biased region" description="Polar residues" evidence="1">
    <location>
        <begin position="677"/>
        <end position="688"/>
    </location>
</feature>
<feature type="compositionally biased region" description="Pro residues" evidence="1">
    <location>
        <begin position="217"/>
        <end position="233"/>
    </location>
</feature>
<organism evidence="2 3">
    <name type="scientific">Phanerochaete sordida</name>
    <dbReference type="NCBI Taxonomy" id="48140"/>
    <lineage>
        <taxon>Eukaryota</taxon>
        <taxon>Fungi</taxon>
        <taxon>Dikarya</taxon>
        <taxon>Basidiomycota</taxon>
        <taxon>Agaricomycotina</taxon>
        <taxon>Agaricomycetes</taxon>
        <taxon>Polyporales</taxon>
        <taxon>Phanerochaetaceae</taxon>
        <taxon>Phanerochaete</taxon>
    </lineage>
</organism>
<dbReference type="OrthoDB" id="2746456at2759"/>
<gene>
    <name evidence="2" type="ORF">PsYK624_067590</name>
</gene>
<feature type="compositionally biased region" description="Pro residues" evidence="1">
    <location>
        <begin position="828"/>
        <end position="840"/>
    </location>
</feature>
<feature type="compositionally biased region" description="Polar residues" evidence="1">
    <location>
        <begin position="370"/>
        <end position="395"/>
    </location>
</feature>
<feature type="compositionally biased region" description="Acidic residues" evidence="1">
    <location>
        <begin position="789"/>
        <end position="799"/>
    </location>
</feature>
<feature type="compositionally biased region" description="Polar residues" evidence="1">
    <location>
        <begin position="696"/>
        <end position="749"/>
    </location>
</feature>
<feature type="region of interest" description="Disordered" evidence="1">
    <location>
        <begin position="532"/>
        <end position="552"/>
    </location>
</feature>
<feature type="compositionally biased region" description="Low complexity" evidence="1">
    <location>
        <begin position="234"/>
        <end position="248"/>
    </location>
</feature>
<feature type="compositionally biased region" description="Pro residues" evidence="1">
    <location>
        <begin position="486"/>
        <end position="497"/>
    </location>
</feature>
<dbReference type="InterPro" id="IPR001138">
    <property type="entry name" value="Zn2Cys6_DnaBD"/>
</dbReference>
<evidence type="ECO:0000313" key="3">
    <source>
        <dbReference type="Proteomes" id="UP000703269"/>
    </source>
</evidence>
<feature type="region of interest" description="Disordered" evidence="1">
    <location>
        <begin position="1"/>
        <end position="20"/>
    </location>
</feature>
<dbReference type="AlphaFoldDB" id="A0A9P3GB17"/>
<feature type="region of interest" description="Disordered" evidence="1">
    <location>
        <begin position="144"/>
        <end position="305"/>
    </location>
</feature>